<dbReference type="EMBL" id="AP022588">
    <property type="protein sequence ID" value="BBY27453.1"/>
    <property type="molecule type" value="Genomic_DNA"/>
</dbReference>
<dbReference type="Pfam" id="PF00202">
    <property type="entry name" value="Aminotran_3"/>
    <property type="match status" value="1"/>
</dbReference>
<evidence type="ECO:0000256" key="1">
    <source>
        <dbReference type="ARBA" id="ARBA00008954"/>
    </source>
</evidence>
<dbReference type="PROSITE" id="PS00600">
    <property type="entry name" value="AA_TRANSFER_CLASS_3"/>
    <property type="match status" value="1"/>
</dbReference>
<dbReference type="CDD" id="cd00610">
    <property type="entry name" value="OAT_like"/>
    <property type="match status" value="1"/>
</dbReference>
<proteinExistence type="inferred from homology"/>
<evidence type="ECO:0000256" key="2">
    <source>
        <dbReference type="ARBA" id="ARBA00022898"/>
    </source>
</evidence>
<dbReference type="PANTHER" id="PTHR43094:SF1">
    <property type="entry name" value="AMINOTRANSFERASE CLASS-III"/>
    <property type="match status" value="1"/>
</dbReference>
<evidence type="ECO:0000313" key="5">
    <source>
        <dbReference type="Proteomes" id="UP000467193"/>
    </source>
</evidence>
<dbReference type="InterPro" id="IPR015422">
    <property type="entry name" value="PyrdxlP-dep_Trfase_small"/>
</dbReference>
<dbReference type="AlphaFoldDB" id="A0A7I7QM94"/>
<reference evidence="4 5" key="1">
    <citation type="journal article" date="2019" name="Emerg. Microbes Infect.">
        <title>Comprehensive subspecies identification of 175 nontuberculous mycobacteria species based on 7547 genomic profiles.</title>
        <authorList>
            <person name="Matsumoto Y."/>
            <person name="Kinjo T."/>
            <person name="Motooka D."/>
            <person name="Nabeya D."/>
            <person name="Jung N."/>
            <person name="Uechi K."/>
            <person name="Horii T."/>
            <person name="Iida T."/>
            <person name="Fujita J."/>
            <person name="Nakamura S."/>
        </authorList>
    </citation>
    <scope>NUCLEOTIDE SEQUENCE [LARGE SCALE GENOMIC DNA]</scope>
    <source>
        <strain evidence="4 5">JCM 17899</strain>
    </source>
</reference>
<gene>
    <name evidence="4" type="ORF">MSEDJ_15490</name>
</gene>
<dbReference type="GO" id="GO:0008483">
    <property type="term" value="F:transaminase activity"/>
    <property type="evidence" value="ECO:0007669"/>
    <property type="project" value="UniProtKB-KW"/>
</dbReference>
<evidence type="ECO:0000256" key="3">
    <source>
        <dbReference type="RuleBase" id="RU003560"/>
    </source>
</evidence>
<sequence length="427" mass="45912">MTETSYWHPFAQMSAVKNDTVTIVRGEGRTVWDAEGNSYLDSLAGLWYCNVGLGRTEIADVARQQAIDLAAFQTFDVFTTPNTELFASRIADYLPFPDGKIFFSAGGGSEAVDTAAKLARLYWSVVEQPSKKMIISRTRAYHGMNAYGTSLAGLPANLAGLGPMVESVAQVPWNDAEALRTKITELGAENVAAFFCEPIIGAGGVLHPPKGYLPEIEKICRENDVLLVVDEVVSAFGRGGDWFSAGRYGIQPDMITMAKGLTSGYAPLGAVAIAPRVSEVFWKDGSTAMFRHGYTYSGHAMATAVGNANLDILEKESLVDRVAEYESVMASHLAPLADHPLVDEVRAGVGLLGAVNIDPKVKEANPAVLAKLVREARKRGVITRNLGDVALQVSPAFTITDEELAKVANTIHESLEVVSRESDFVGP</sequence>
<keyword evidence="2 3" id="KW-0663">Pyridoxal phosphate</keyword>
<accession>A0A7I7QM94</accession>
<comment type="similarity">
    <text evidence="1 3">Belongs to the class-III pyridoxal-phosphate-dependent aminotransferase family.</text>
</comment>
<dbReference type="PIRSF" id="PIRSF000521">
    <property type="entry name" value="Transaminase_4ab_Lys_Orn"/>
    <property type="match status" value="1"/>
</dbReference>
<dbReference type="InterPro" id="IPR049704">
    <property type="entry name" value="Aminotrans_3_PPA_site"/>
</dbReference>
<keyword evidence="5" id="KW-1185">Reference proteome</keyword>
<dbReference type="PANTHER" id="PTHR43094">
    <property type="entry name" value="AMINOTRANSFERASE"/>
    <property type="match status" value="1"/>
</dbReference>
<dbReference type="Gene3D" id="3.40.640.10">
    <property type="entry name" value="Type I PLP-dependent aspartate aminotransferase-like (Major domain)"/>
    <property type="match status" value="1"/>
</dbReference>
<evidence type="ECO:0000313" key="4">
    <source>
        <dbReference type="EMBL" id="BBY27453.1"/>
    </source>
</evidence>
<dbReference type="InterPro" id="IPR015421">
    <property type="entry name" value="PyrdxlP-dep_Trfase_major"/>
</dbReference>
<keyword evidence="4" id="KW-0808">Transferase</keyword>
<dbReference type="GO" id="GO:0030170">
    <property type="term" value="F:pyridoxal phosphate binding"/>
    <property type="evidence" value="ECO:0007669"/>
    <property type="project" value="InterPro"/>
</dbReference>
<dbReference type="Gene3D" id="3.90.1150.10">
    <property type="entry name" value="Aspartate Aminotransferase, domain 1"/>
    <property type="match status" value="1"/>
</dbReference>
<dbReference type="RefSeq" id="WP_163796326.1">
    <property type="nucleotide sequence ID" value="NZ_AP022588.1"/>
</dbReference>
<organism evidence="4 5">
    <name type="scientific">Mycolicibacterium sediminis</name>
    <dbReference type="NCBI Taxonomy" id="1286180"/>
    <lineage>
        <taxon>Bacteria</taxon>
        <taxon>Bacillati</taxon>
        <taxon>Actinomycetota</taxon>
        <taxon>Actinomycetes</taxon>
        <taxon>Mycobacteriales</taxon>
        <taxon>Mycobacteriaceae</taxon>
        <taxon>Mycolicibacterium</taxon>
    </lineage>
</organism>
<protein>
    <submittedName>
        <fullName evidence="4">Aspartate aminotransferase family protein</fullName>
    </submittedName>
</protein>
<dbReference type="InterPro" id="IPR005814">
    <property type="entry name" value="Aminotrans_3"/>
</dbReference>
<dbReference type="InterPro" id="IPR015424">
    <property type="entry name" value="PyrdxlP-dep_Trfase"/>
</dbReference>
<dbReference type="KEGG" id="msei:MSEDJ_15490"/>
<dbReference type="Proteomes" id="UP000467193">
    <property type="component" value="Chromosome"/>
</dbReference>
<keyword evidence="4" id="KW-0032">Aminotransferase</keyword>
<dbReference type="SUPFAM" id="SSF53383">
    <property type="entry name" value="PLP-dependent transferases"/>
    <property type="match status" value="1"/>
</dbReference>
<name>A0A7I7QM94_9MYCO</name>